<dbReference type="Proteomes" id="UP000299102">
    <property type="component" value="Unassembled WGS sequence"/>
</dbReference>
<comment type="caution">
    <text evidence="1">The sequence shown here is derived from an EMBL/GenBank/DDBJ whole genome shotgun (WGS) entry which is preliminary data.</text>
</comment>
<sequence>MIESCCGQLDCSMKWAGWKGKISLSQNTNVKYQQPLLPFIQLVRVPVLTPPPLPQSPFFSLCPLPSIRALSEIEYVAVRSPLGMDLHPIPIQEAGNALVIYLKLLVSIFDTKPQIFYAL</sequence>
<reference evidence="1 2" key="1">
    <citation type="journal article" date="2019" name="Commun. Biol.">
        <title>The bagworm genome reveals a unique fibroin gene that provides high tensile strength.</title>
        <authorList>
            <person name="Kono N."/>
            <person name="Nakamura H."/>
            <person name="Ohtoshi R."/>
            <person name="Tomita M."/>
            <person name="Numata K."/>
            <person name="Arakawa K."/>
        </authorList>
    </citation>
    <scope>NUCLEOTIDE SEQUENCE [LARGE SCALE GENOMIC DNA]</scope>
</reference>
<keyword evidence="2" id="KW-1185">Reference proteome</keyword>
<dbReference type="EMBL" id="BGZK01000084">
    <property type="protein sequence ID" value="GBP17091.1"/>
    <property type="molecule type" value="Genomic_DNA"/>
</dbReference>
<gene>
    <name evidence="1" type="ORF">EVAR_8154_1</name>
</gene>
<evidence type="ECO:0000313" key="2">
    <source>
        <dbReference type="Proteomes" id="UP000299102"/>
    </source>
</evidence>
<organism evidence="1 2">
    <name type="scientific">Eumeta variegata</name>
    <name type="common">Bagworm moth</name>
    <name type="synonym">Eumeta japonica</name>
    <dbReference type="NCBI Taxonomy" id="151549"/>
    <lineage>
        <taxon>Eukaryota</taxon>
        <taxon>Metazoa</taxon>
        <taxon>Ecdysozoa</taxon>
        <taxon>Arthropoda</taxon>
        <taxon>Hexapoda</taxon>
        <taxon>Insecta</taxon>
        <taxon>Pterygota</taxon>
        <taxon>Neoptera</taxon>
        <taxon>Endopterygota</taxon>
        <taxon>Lepidoptera</taxon>
        <taxon>Glossata</taxon>
        <taxon>Ditrysia</taxon>
        <taxon>Tineoidea</taxon>
        <taxon>Psychidae</taxon>
        <taxon>Oiketicinae</taxon>
        <taxon>Eumeta</taxon>
    </lineage>
</organism>
<dbReference type="AlphaFoldDB" id="A0A4C1TSU9"/>
<proteinExistence type="predicted"/>
<protein>
    <submittedName>
        <fullName evidence="1">Uncharacterized protein</fullName>
    </submittedName>
</protein>
<evidence type="ECO:0000313" key="1">
    <source>
        <dbReference type="EMBL" id="GBP17091.1"/>
    </source>
</evidence>
<accession>A0A4C1TSU9</accession>
<name>A0A4C1TSU9_EUMVA</name>